<evidence type="ECO:0000313" key="2">
    <source>
        <dbReference type="EMBL" id="ABA95158.1"/>
    </source>
</evidence>
<reference evidence="2" key="3">
    <citation type="submission" date="2006-01" db="EMBL/GenBank/DDBJ databases">
        <authorList>
            <person name="Buell R."/>
        </authorList>
    </citation>
    <scope>NUCLEOTIDE SEQUENCE</scope>
</reference>
<feature type="region of interest" description="Disordered" evidence="1">
    <location>
        <begin position="1"/>
        <end position="23"/>
    </location>
</feature>
<dbReference type="AlphaFoldDB" id="Q2QZY1"/>
<protein>
    <submittedName>
        <fullName evidence="2">Uncharacterized protein</fullName>
    </submittedName>
</protein>
<organism evidence="2">
    <name type="scientific">Oryza sativa subsp. japonica</name>
    <name type="common">Rice</name>
    <dbReference type="NCBI Taxonomy" id="39947"/>
    <lineage>
        <taxon>Eukaryota</taxon>
        <taxon>Viridiplantae</taxon>
        <taxon>Streptophyta</taxon>
        <taxon>Embryophyta</taxon>
        <taxon>Tracheophyta</taxon>
        <taxon>Spermatophyta</taxon>
        <taxon>Magnoliopsida</taxon>
        <taxon>Liliopsida</taxon>
        <taxon>Poales</taxon>
        <taxon>Poaceae</taxon>
        <taxon>BOP clade</taxon>
        <taxon>Oryzoideae</taxon>
        <taxon>Oryzeae</taxon>
        <taxon>Oryzinae</taxon>
        <taxon>Oryza</taxon>
        <taxon>Oryza sativa</taxon>
    </lineage>
</organism>
<evidence type="ECO:0000256" key="1">
    <source>
        <dbReference type="SAM" id="MobiDB-lite"/>
    </source>
</evidence>
<accession>Q2QZY1</accession>
<gene>
    <name evidence="2" type="ordered locus">LOC_Os11g44450</name>
</gene>
<name>Q2QZY1_ORYSJ</name>
<proteinExistence type="predicted"/>
<reference evidence="2" key="1">
    <citation type="journal article" date="2005" name="BMC Biol.">
        <title>The sequence of rice chromosomes 11 and 12, rich in disease resistance genes and recent gene duplications.</title>
        <authorList>
            <consortium name="The rice chromosomes 11 and 12 sequencing consortia"/>
        </authorList>
    </citation>
    <scope>NUCLEOTIDE SEQUENCE [LARGE SCALE GENOMIC DNA]</scope>
</reference>
<dbReference type="EMBL" id="DP000010">
    <property type="protein sequence ID" value="ABA95158.1"/>
    <property type="molecule type" value="Genomic_DNA"/>
</dbReference>
<sequence>MSGEGTEVSRDGSGEGDQGGRCSGVLALSVSSVTRARRGRHQGSLSRRSNISRLPSSYRGYRTKLCGYCVPTVDFEFKNLETKFVRFFAVTAWLPR</sequence>
<reference evidence="2" key="2">
    <citation type="submission" date="2005-04" db="EMBL/GenBank/DDBJ databases">
        <authorList>
            <person name="Buell C.R."/>
            <person name="Wing R.A."/>
            <person name="McCombie W.A."/>
            <person name="Ouyang S."/>
        </authorList>
    </citation>
    <scope>NUCLEOTIDE SEQUENCE</scope>
</reference>